<proteinExistence type="predicted"/>
<accession>A0A5J4X0M7</accession>
<name>A0A5J4X0M7_9EUKA</name>
<comment type="caution">
    <text evidence="2">The sequence shown here is derived from an EMBL/GenBank/DDBJ whole genome shotgun (WGS) entry which is preliminary data.</text>
</comment>
<dbReference type="Proteomes" id="UP000324800">
    <property type="component" value="Unassembled WGS sequence"/>
</dbReference>
<sequence length="101" mass="11515">MESLEARVAVAEQRIGEIEVLQGGAGQGGGGQSNELKAFQEKILQELRVLRSIMGKEHRNALNTQEELKKANAEIERLKKENERMNYRIKEEEKKNVPQQN</sequence>
<gene>
    <name evidence="2" type="ORF">EZS28_004451</name>
</gene>
<dbReference type="AlphaFoldDB" id="A0A5J4X0M7"/>
<organism evidence="2 3">
    <name type="scientific">Streblomastix strix</name>
    <dbReference type="NCBI Taxonomy" id="222440"/>
    <lineage>
        <taxon>Eukaryota</taxon>
        <taxon>Metamonada</taxon>
        <taxon>Preaxostyla</taxon>
        <taxon>Oxymonadida</taxon>
        <taxon>Streblomastigidae</taxon>
        <taxon>Streblomastix</taxon>
    </lineage>
</organism>
<keyword evidence="1" id="KW-0175">Coiled coil</keyword>
<feature type="coiled-coil region" evidence="1">
    <location>
        <begin position="58"/>
        <end position="95"/>
    </location>
</feature>
<evidence type="ECO:0000313" key="2">
    <source>
        <dbReference type="EMBL" id="KAA6400019.1"/>
    </source>
</evidence>
<evidence type="ECO:0000256" key="1">
    <source>
        <dbReference type="SAM" id="Coils"/>
    </source>
</evidence>
<protein>
    <submittedName>
        <fullName evidence="2">Uncharacterized protein</fullName>
    </submittedName>
</protein>
<dbReference type="EMBL" id="SNRW01000635">
    <property type="protein sequence ID" value="KAA6400019.1"/>
    <property type="molecule type" value="Genomic_DNA"/>
</dbReference>
<reference evidence="2 3" key="1">
    <citation type="submission" date="2019-03" db="EMBL/GenBank/DDBJ databases">
        <title>Single cell metagenomics reveals metabolic interactions within the superorganism composed of flagellate Streblomastix strix and complex community of Bacteroidetes bacteria on its surface.</title>
        <authorList>
            <person name="Treitli S.C."/>
            <person name="Kolisko M."/>
            <person name="Husnik F."/>
            <person name="Keeling P."/>
            <person name="Hampl V."/>
        </authorList>
    </citation>
    <scope>NUCLEOTIDE SEQUENCE [LARGE SCALE GENOMIC DNA]</scope>
    <source>
        <strain evidence="2">ST1C</strain>
    </source>
</reference>
<evidence type="ECO:0000313" key="3">
    <source>
        <dbReference type="Proteomes" id="UP000324800"/>
    </source>
</evidence>